<reference evidence="4 5" key="1">
    <citation type="submission" date="2020-04" db="EMBL/GenBank/DDBJ databases">
        <title>Plant Genome Project.</title>
        <authorList>
            <person name="Zhang R.-G."/>
        </authorList>
    </citation>
    <scope>NUCLEOTIDE SEQUENCE [LARGE SCALE GENOMIC DNA]</scope>
    <source>
        <strain evidence="4">YNK0</strain>
        <tissue evidence="4">Leaf</tissue>
    </source>
</reference>
<dbReference type="OrthoDB" id="674805at2759"/>
<dbReference type="Pfam" id="PF12796">
    <property type="entry name" value="Ank_2"/>
    <property type="match status" value="1"/>
</dbReference>
<dbReference type="InterPro" id="IPR026961">
    <property type="entry name" value="PGG_dom"/>
</dbReference>
<keyword evidence="2" id="KW-1133">Transmembrane helix</keyword>
<proteinExistence type="predicted"/>
<keyword evidence="1" id="KW-0040">ANK repeat</keyword>
<dbReference type="Pfam" id="PF13962">
    <property type="entry name" value="PGG"/>
    <property type="match status" value="1"/>
</dbReference>
<gene>
    <name evidence="4" type="ORF">HHK36_000888</name>
</gene>
<dbReference type="PANTHER" id="PTHR24128">
    <property type="entry name" value="HOMEOBOX PROTEIN WARIAI"/>
    <property type="match status" value="1"/>
</dbReference>
<dbReference type="PANTHER" id="PTHR24128:SF61">
    <property type="entry name" value="ANKYRIN REPEAT-CONTAINING PROTEIN BDA1-LIKE"/>
    <property type="match status" value="1"/>
</dbReference>
<dbReference type="Gene3D" id="1.25.40.20">
    <property type="entry name" value="Ankyrin repeat-containing domain"/>
    <property type="match status" value="1"/>
</dbReference>
<dbReference type="AlphaFoldDB" id="A0A834ZSZ9"/>
<evidence type="ECO:0000256" key="1">
    <source>
        <dbReference type="PROSITE-ProRule" id="PRU00023"/>
    </source>
</evidence>
<feature type="transmembrane region" description="Helical" evidence="2">
    <location>
        <begin position="422"/>
        <end position="447"/>
    </location>
</feature>
<keyword evidence="5" id="KW-1185">Reference proteome</keyword>
<evidence type="ECO:0000256" key="2">
    <source>
        <dbReference type="SAM" id="Phobius"/>
    </source>
</evidence>
<dbReference type="PROSITE" id="PS50297">
    <property type="entry name" value="ANK_REP_REGION"/>
    <property type="match status" value="1"/>
</dbReference>
<evidence type="ECO:0000259" key="3">
    <source>
        <dbReference type="Pfam" id="PF13962"/>
    </source>
</evidence>
<dbReference type="OMA" id="WKDENGC"/>
<feature type="transmembrane region" description="Helical" evidence="2">
    <location>
        <begin position="364"/>
        <end position="386"/>
    </location>
</feature>
<feature type="transmembrane region" description="Helical" evidence="2">
    <location>
        <begin position="393"/>
        <end position="416"/>
    </location>
</feature>
<evidence type="ECO:0000313" key="4">
    <source>
        <dbReference type="EMBL" id="KAF8412916.1"/>
    </source>
</evidence>
<evidence type="ECO:0000313" key="5">
    <source>
        <dbReference type="Proteomes" id="UP000655225"/>
    </source>
</evidence>
<comment type="caution">
    <text evidence="4">The sequence shown here is derived from an EMBL/GenBank/DDBJ whole genome shotgun (WGS) entry which is preliminary data.</text>
</comment>
<organism evidence="4 5">
    <name type="scientific">Tetracentron sinense</name>
    <name type="common">Spur-leaf</name>
    <dbReference type="NCBI Taxonomy" id="13715"/>
    <lineage>
        <taxon>Eukaryota</taxon>
        <taxon>Viridiplantae</taxon>
        <taxon>Streptophyta</taxon>
        <taxon>Embryophyta</taxon>
        <taxon>Tracheophyta</taxon>
        <taxon>Spermatophyta</taxon>
        <taxon>Magnoliopsida</taxon>
        <taxon>Trochodendrales</taxon>
        <taxon>Trochodendraceae</taxon>
        <taxon>Tetracentron</taxon>
    </lineage>
</organism>
<dbReference type="Proteomes" id="UP000655225">
    <property type="component" value="Unassembled WGS sequence"/>
</dbReference>
<dbReference type="EMBL" id="JABCRI010000001">
    <property type="protein sequence ID" value="KAF8412916.1"/>
    <property type="molecule type" value="Genomic_DNA"/>
</dbReference>
<dbReference type="PROSITE" id="PS50088">
    <property type="entry name" value="ANK_REPEAT"/>
    <property type="match status" value="1"/>
</dbReference>
<sequence length="457" mass="51020">MDQRLIDAAREGDIDALYVLLCQNPYILNNVDRVPFIDTPLHIAVSAGKTSFAMEIANLKPSFAKKLNQDGLSPIHLASKMGDNGTMKELLKIGHELCLPKGREKRTPLHCAAMSGCIDIINELVYDFPKSILELTVQKETALHLALKNNKPEAFHALLDWVKDLDKRYIVNWKDNEGNTTIKNLLSIYDFSLMKGVFLRVRSCLAPKFLELNIPKVEVNAVNAHHQTALDILLQLKGGEPQDEMKEIRDILYRAQAVRGHEIISTGPPPSYHIQVLHKIPRPLRGWVVQIGLEVVRDCPMEVRNALLVVAVLTAAATFQTGVNPPGGVWQENSAKDNTTISATVFDQPHTAGKEIMASNIWELSLFTICNLSGFLISYAMIIFLTHGFPFRSVILIALQSMALTYMISLCIICPLNEDSVFLVFPVIALGLLILFLLYVGAVFVNYSRKKKVEERA</sequence>
<dbReference type="SUPFAM" id="SSF48403">
    <property type="entry name" value="Ankyrin repeat"/>
    <property type="match status" value="1"/>
</dbReference>
<protein>
    <recommendedName>
        <fullName evidence="3">PGG domain-containing protein</fullName>
    </recommendedName>
</protein>
<name>A0A834ZSZ9_TETSI</name>
<feature type="repeat" description="ANK" evidence="1">
    <location>
        <begin position="70"/>
        <end position="102"/>
    </location>
</feature>
<dbReference type="InterPro" id="IPR002110">
    <property type="entry name" value="Ankyrin_rpt"/>
</dbReference>
<keyword evidence="2" id="KW-0472">Membrane</keyword>
<dbReference type="InterPro" id="IPR036770">
    <property type="entry name" value="Ankyrin_rpt-contain_sf"/>
</dbReference>
<feature type="domain" description="PGG" evidence="3">
    <location>
        <begin position="302"/>
        <end position="411"/>
    </location>
</feature>
<keyword evidence="2" id="KW-0812">Transmembrane</keyword>
<accession>A0A834ZSZ9</accession>
<dbReference type="SMART" id="SM00248">
    <property type="entry name" value="ANK"/>
    <property type="match status" value="4"/>
</dbReference>